<dbReference type="PANTHER" id="PTHR46832:SF1">
    <property type="entry name" value="5'-METHYLTHIOADENOSINE_S-ADENOSYLHOMOCYSTEINE NUCLEOSIDASE"/>
    <property type="match status" value="1"/>
</dbReference>
<dbReference type="Pfam" id="PF01048">
    <property type="entry name" value="PNP_UDP_1"/>
    <property type="match status" value="1"/>
</dbReference>
<dbReference type="NCBIfam" id="NF005476">
    <property type="entry name" value="PRK07077.1"/>
    <property type="match status" value="1"/>
</dbReference>
<comment type="caution">
    <text evidence="2">The sequence shown here is derived from an EMBL/GenBank/DDBJ whole genome shotgun (WGS) entry which is preliminary data.</text>
</comment>
<keyword evidence="2" id="KW-0326">Glycosidase</keyword>
<keyword evidence="3" id="KW-1185">Reference proteome</keyword>
<proteinExistence type="predicted"/>
<protein>
    <submittedName>
        <fullName evidence="2">5'-methylthioadenosine/S-adenosylhomocysteine nucleosidase</fullName>
        <ecNumber evidence="2">3.2.2.9</ecNumber>
    </submittedName>
</protein>
<sequence length="242" mass="24676">MIGRPQVRATGASRVLVVCGMDFEARIAGGPHSEVVYGQRGAALGAAIERSIHACAGIISFGVAGGLDPALVPGAVVIATSVRDETDGVSTPTDQAWVTALQETLPQAVSGVIAGSDTAVVRLADKAALRDAGGALAVDMESHIAARVARRYGLPFAACRVVIDPATRAVPPLAVAGMGSDGRTDVGAVMAGLLKAPWQLPALMRLGRDAAVAKASLLAVRRAVGEGWGIQKTQAFVRLNAQ</sequence>
<evidence type="ECO:0000313" key="3">
    <source>
        <dbReference type="Proteomes" id="UP000672657"/>
    </source>
</evidence>
<organism evidence="2 3">
    <name type="scientific">Cupriavidus numazuensis</name>
    <dbReference type="NCBI Taxonomy" id="221992"/>
    <lineage>
        <taxon>Bacteria</taxon>
        <taxon>Pseudomonadati</taxon>
        <taxon>Pseudomonadota</taxon>
        <taxon>Betaproteobacteria</taxon>
        <taxon>Burkholderiales</taxon>
        <taxon>Burkholderiaceae</taxon>
        <taxon>Cupriavidus</taxon>
    </lineage>
</organism>
<accession>A0ABN7Q777</accession>
<dbReference type="InterPro" id="IPR035994">
    <property type="entry name" value="Nucleoside_phosphorylase_sf"/>
</dbReference>
<name>A0ABN7Q777_9BURK</name>
<evidence type="ECO:0000259" key="1">
    <source>
        <dbReference type="Pfam" id="PF01048"/>
    </source>
</evidence>
<dbReference type="InterPro" id="IPR000845">
    <property type="entry name" value="Nucleoside_phosphorylase_d"/>
</dbReference>
<dbReference type="EMBL" id="CAJPVI010000040">
    <property type="protein sequence ID" value="CAG2157247.1"/>
    <property type="molecule type" value="Genomic_DNA"/>
</dbReference>
<dbReference type="CDD" id="cd17768">
    <property type="entry name" value="adenosylhopane_nucleosidase_HpnG-like"/>
    <property type="match status" value="1"/>
</dbReference>
<dbReference type="InterPro" id="IPR017831">
    <property type="entry name" value="Hopanoid-assoc_phosphoryl_HpnG"/>
</dbReference>
<gene>
    <name evidence="2" type="primary">mtnN_1</name>
    <name evidence="2" type="ORF">LMG26411_05513</name>
</gene>
<dbReference type="Gene3D" id="3.40.50.1580">
    <property type="entry name" value="Nucleoside phosphorylase domain"/>
    <property type="match status" value="1"/>
</dbReference>
<dbReference type="EC" id="3.2.2.9" evidence="2"/>
<reference evidence="2 3" key="1">
    <citation type="submission" date="2021-03" db="EMBL/GenBank/DDBJ databases">
        <authorList>
            <person name="Peeters C."/>
        </authorList>
    </citation>
    <scope>NUCLEOTIDE SEQUENCE [LARGE SCALE GENOMIC DNA]</scope>
    <source>
        <strain evidence="2 3">LMG 26411</strain>
    </source>
</reference>
<dbReference type="GO" id="GO:0008782">
    <property type="term" value="F:adenosylhomocysteine nucleosidase activity"/>
    <property type="evidence" value="ECO:0007669"/>
    <property type="project" value="UniProtKB-EC"/>
</dbReference>
<dbReference type="Proteomes" id="UP000672657">
    <property type="component" value="Unassembled WGS sequence"/>
</dbReference>
<evidence type="ECO:0000313" key="2">
    <source>
        <dbReference type="EMBL" id="CAG2157247.1"/>
    </source>
</evidence>
<keyword evidence="2" id="KW-0378">Hydrolase</keyword>
<feature type="domain" description="Nucleoside phosphorylase" evidence="1">
    <location>
        <begin position="50"/>
        <end position="168"/>
    </location>
</feature>
<dbReference type="PANTHER" id="PTHR46832">
    <property type="entry name" value="5'-METHYLTHIOADENOSINE/S-ADENOSYLHOMOCYSTEINE NUCLEOSIDASE"/>
    <property type="match status" value="1"/>
</dbReference>
<dbReference type="NCBIfam" id="TIGR03468">
    <property type="entry name" value="HpnG"/>
    <property type="match status" value="1"/>
</dbReference>
<dbReference type="SUPFAM" id="SSF53167">
    <property type="entry name" value="Purine and uridine phosphorylases"/>
    <property type="match status" value="1"/>
</dbReference>